<evidence type="ECO:0000313" key="3">
    <source>
        <dbReference type="EMBL" id="ETR67718.1"/>
    </source>
</evidence>
<dbReference type="NCBIfam" id="TIGR04430">
    <property type="entry name" value="OM_asym_MlaD"/>
    <property type="match status" value="1"/>
</dbReference>
<evidence type="ECO:0000313" key="4">
    <source>
        <dbReference type="Proteomes" id="UP000189670"/>
    </source>
</evidence>
<keyword evidence="1" id="KW-0812">Transmembrane</keyword>
<dbReference type="PANTHER" id="PTHR33371">
    <property type="entry name" value="INTERMEMBRANE PHOSPHOLIPID TRANSPORT SYSTEM BINDING PROTEIN MLAD-RELATED"/>
    <property type="match status" value="1"/>
</dbReference>
<organism evidence="3 4">
    <name type="scientific">Candidatus Magnetoglobus multicellularis str. Araruama</name>
    <dbReference type="NCBI Taxonomy" id="890399"/>
    <lineage>
        <taxon>Bacteria</taxon>
        <taxon>Pseudomonadati</taxon>
        <taxon>Thermodesulfobacteriota</taxon>
        <taxon>Desulfobacteria</taxon>
        <taxon>Desulfobacterales</taxon>
        <taxon>Desulfobacteraceae</taxon>
        <taxon>Candidatus Magnetoglobus</taxon>
    </lineage>
</organism>
<dbReference type="GO" id="GO:0005543">
    <property type="term" value="F:phospholipid binding"/>
    <property type="evidence" value="ECO:0007669"/>
    <property type="project" value="TreeGrafter"/>
</dbReference>
<accession>A0A1V1NYT9</accession>
<dbReference type="AlphaFoldDB" id="A0A1V1NYT9"/>
<gene>
    <name evidence="3" type="ORF">OMM_11293</name>
</gene>
<reference evidence="4" key="1">
    <citation type="submission" date="2012-11" db="EMBL/GenBank/DDBJ databases">
        <authorList>
            <person name="Lucero-Rivera Y.E."/>
            <person name="Tovar-Ramirez D."/>
        </authorList>
    </citation>
    <scope>NUCLEOTIDE SEQUENCE [LARGE SCALE GENOMIC DNA]</scope>
    <source>
        <strain evidence="4">Araruama</strain>
    </source>
</reference>
<dbReference type="InterPro" id="IPR052336">
    <property type="entry name" value="MlaD_Phospholipid_Transporter"/>
</dbReference>
<dbReference type="PANTHER" id="PTHR33371:SF4">
    <property type="entry name" value="INTERMEMBRANE PHOSPHOLIPID TRANSPORT SYSTEM BINDING PROTEIN MLAD"/>
    <property type="match status" value="1"/>
</dbReference>
<evidence type="ECO:0000259" key="2">
    <source>
        <dbReference type="Pfam" id="PF02470"/>
    </source>
</evidence>
<proteinExistence type="predicted"/>
<feature type="domain" description="Mce/MlaD" evidence="2">
    <location>
        <begin position="40"/>
        <end position="117"/>
    </location>
</feature>
<dbReference type="Pfam" id="PF02470">
    <property type="entry name" value="MlaD"/>
    <property type="match status" value="1"/>
</dbReference>
<protein>
    <submittedName>
        <fullName evidence="3">ABC transport system substrate-binding protein</fullName>
    </submittedName>
</protein>
<evidence type="ECO:0000256" key="1">
    <source>
        <dbReference type="SAM" id="Phobius"/>
    </source>
</evidence>
<name>A0A1V1NYT9_9BACT</name>
<sequence>MINKDSIITLWVGIFVFIGLLCTAYLTIRLGKLDWFGPGGYHLIARFDSVSGLKSGAFVEMAGVQIGEVASIRLDPKDQVAVVRLMIHANIQLTDDIIASIKTSGLIGDKFINISPGGSDIILEDADLIFETESAVDLEALISKYVFGGVK</sequence>
<feature type="transmembrane region" description="Helical" evidence="1">
    <location>
        <begin position="6"/>
        <end position="28"/>
    </location>
</feature>
<dbReference type="InterPro" id="IPR030970">
    <property type="entry name" value="ABC_MlaD"/>
</dbReference>
<dbReference type="GO" id="GO:0005548">
    <property type="term" value="F:phospholipid transporter activity"/>
    <property type="evidence" value="ECO:0007669"/>
    <property type="project" value="TreeGrafter"/>
</dbReference>
<dbReference type="EMBL" id="ATBP01001244">
    <property type="protein sequence ID" value="ETR67718.1"/>
    <property type="molecule type" value="Genomic_DNA"/>
</dbReference>
<keyword evidence="1" id="KW-1133">Transmembrane helix</keyword>
<dbReference type="Proteomes" id="UP000189670">
    <property type="component" value="Unassembled WGS sequence"/>
</dbReference>
<keyword evidence="1" id="KW-0472">Membrane</keyword>
<dbReference type="InterPro" id="IPR003399">
    <property type="entry name" value="Mce/MlaD"/>
</dbReference>
<comment type="caution">
    <text evidence="3">The sequence shown here is derived from an EMBL/GenBank/DDBJ whole genome shotgun (WGS) entry which is preliminary data.</text>
</comment>